<name>A0ABT9ADY2_9BACT</name>
<dbReference type="InterPro" id="IPR029058">
    <property type="entry name" value="AB_hydrolase_fold"/>
</dbReference>
<evidence type="ECO:0008006" key="4">
    <source>
        <dbReference type="Google" id="ProtNLM"/>
    </source>
</evidence>
<keyword evidence="3" id="KW-1185">Reference proteome</keyword>
<organism evidence="2 3">
    <name type="scientific">Hymenobacter mellowenesis</name>
    <dbReference type="NCBI Taxonomy" id="3063995"/>
    <lineage>
        <taxon>Bacteria</taxon>
        <taxon>Pseudomonadati</taxon>
        <taxon>Bacteroidota</taxon>
        <taxon>Cytophagia</taxon>
        <taxon>Cytophagales</taxon>
        <taxon>Hymenobacteraceae</taxon>
        <taxon>Hymenobacter</taxon>
    </lineage>
</organism>
<reference evidence="2" key="1">
    <citation type="submission" date="2023-07" db="EMBL/GenBank/DDBJ databases">
        <authorList>
            <person name="Kim M.K."/>
        </authorList>
    </citation>
    <scope>NUCLEOTIDE SEQUENCE</scope>
    <source>
        <strain evidence="2">M29</strain>
    </source>
</reference>
<keyword evidence="1" id="KW-0732">Signal</keyword>
<evidence type="ECO:0000313" key="2">
    <source>
        <dbReference type="EMBL" id="MDO7848051.1"/>
    </source>
</evidence>
<dbReference type="Gene3D" id="3.40.50.1820">
    <property type="entry name" value="alpha/beta hydrolase"/>
    <property type="match status" value="1"/>
</dbReference>
<proteinExistence type="predicted"/>
<dbReference type="SUPFAM" id="SSF53474">
    <property type="entry name" value="alpha/beta-Hydrolases"/>
    <property type="match status" value="1"/>
</dbReference>
<evidence type="ECO:0000256" key="1">
    <source>
        <dbReference type="SAM" id="SignalP"/>
    </source>
</evidence>
<sequence length="351" mass="39400">MRQPFLLLILVLLVGLSHSSRAQTAPAAATAAPAAPRSPEAFGYRRLTVMFGRDSVQVLLMSKPGEEQRKKPLLLWVEGSLPTPLVLYDERGAFPVFPFRPKKVLETCHLAIISKPGLPLSFDVTGQNPNVIFQQRQPPAYYCARNYLDYYVRRDEVVLRYLKKQSWVDAAHVVIGGHSQGTSVVAHLAAVPGLVSRAVYLSGNPLGRLMSMLAQARQEADTAAAGWIFRRWQQVVADPTIADCKGDDPRNTYGFVASEMPALLRTKVPMFIGFGTLDSGVAGDDHLRLETIRQHRTNFTFREYPGREHNFFGMKNGQVNYDDFYWEQVGEDFLRWAGLWPETIPPAGQRR</sequence>
<dbReference type="EMBL" id="JAUQSX010000009">
    <property type="protein sequence ID" value="MDO7848051.1"/>
    <property type="molecule type" value="Genomic_DNA"/>
</dbReference>
<feature type="signal peptide" evidence="1">
    <location>
        <begin position="1"/>
        <end position="22"/>
    </location>
</feature>
<feature type="chain" id="PRO_5046588198" description="BAAT/Acyl-CoA thioester hydrolase C-terminal domain-containing protein" evidence="1">
    <location>
        <begin position="23"/>
        <end position="351"/>
    </location>
</feature>
<evidence type="ECO:0000313" key="3">
    <source>
        <dbReference type="Proteomes" id="UP001167796"/>
    </source>
</evidence>
<accession>A0ABT9ADY2</accession>
<gene>
    <name evidence="2" type="ORF">Q5H92_16925</name>
</gene>
<dbReference type="Proteomes" id="UP001167796">
    <property type="component" value="Unassembled WGS sequence"/>
</dbReference>
<protein>
    <recommendedName>
        <fullName evidence="4">BAAT/Acyl-CoA thioester hydrolase C-terminal domain-containing protein</fullName>
    </recommendedName>
</protein>
<comment type="caution">
    <text evidence="2">The sequence shown here is derived from an EMBL/GenBank/DDBJ whole genome shotgun (WGS) entry which is preliminary data.</text>
</comment>
<dbReference type="RefSeq" id="WP_305012733.1">
    <property type="nucleotide sequence ID" value="NZ_JAUQSX010000009.1"/>
</dbReference>